<dbReference type="EMBL" id="NBTY01000007">
    <property type="protein sequence ID" value="OTP80254.1"/>
    <property type="molecule type" value="Genomic_DNA"/>
</dbReference>
<proteinExistence type="predicted"/>
<evidence type="ECO:0000313" key="4">
    <source>
        <dbReference type="Proteomes" id="UP000194546"/>
    </source>
</evidence>
<feature type="transmembrane region" description="Helical" evidence="2">
    <location>
        <begin position="616"/>
        <end position="638"/>
    </location>
</feature>
<dbReference type="InterPro" id="IPR027417">
    <property type="entry name" value="P-loop_NTPase"/>
</dbReference>
<dbReference type="Proteomes" id="UP000194546">
    <property type="component" value="Unassembled WGS sequence"/>
</dbReference>
<sequence length="737" mass="82565">MYGAVQSEVAALLREFDKDSSDARISEAVRGVRKYVEPAYDQLVKQLNVLKEGACWDVFTIAFYGETNAGKSTIIETLRIMLGEETRAENRRQFRELATRAHVGEAELAALAKSIEHFTHQLDTERTQALGREAERAEIRLPRQRSLDQLRVQWETAKRTASWWRRLMARLRKSPEQLEFEAEESPFRELEASHCASFNEDQAKVKFIEDTLAKLRESEATAHSRLAELEPFADGDIIGTGRSDFTQDTSKYEFVANGQRFRLLDVPGIEGKETQVIDNILKAVTAAHAVFYVTGKPSAPQTSDGTAPGTLEKIRMHLGDQTEVWTIYNKRITNPLQLEKDLLTDDERLSLAVLDAIMHEQLGEQYRGRFELSAQPAYLASADCVVPLSQDARRREKFTAKSSAASVLTKSGFKAFVDRLTGSMVDDCEARVEEANLHKVDCAVNALRDKLALAQQTHSGPLADRFRSDWQSVDEQLNLSVAGLDQAVKALAENAIANFESDVRCKMYKTIDNGVDNDDLKSTLRRTVRKYQEELEGELPANMKPKLESFQQDVAATIERFKSRLEDLQKAINSVQRPTFGKEFAFEMDFDSGVQYGPLVGAIVGGVLMAWNPAGWVSLAIGSVTILISVVKAVRGFFDSDYKKDQQRSAVNDNLDSIVDAMRDEMWKNRVQLKENVEQHIGEVKEQVRKSVDAAIAVNTQLIKVCTSLMQYTDARSGAKTASRSQAKSKSQTEAVV</sequence>
<keyword evidence="2" id="KW-0472">Membrane</keyword>
<gene>
    <name evidence="3" type="ORF">PAMC26510_03095</name>
</gene>
<feature type="region of interest" description="Disordered" evidence="1">
    <location>
        <begin position="717"/>
        <end position="737"/>
    </location>
</feature>
<organism evidence="3 4">
    <name type="scientific">Caballeronia sordidicola</name>
    <name type="common">Burkholderia sordidicola</name>
    <dbReference type="NCBI Taxonomy" id="196367"/>
    <lineage>
        <taxon>Bacteria</taxon>
        <taxon>Pseudomonadati</taxon>
        <taxon>Pseudomonadota</taxon>
        <taxon>Betaproteobacteria</taxon>
        <taxon>Burkholderiales</taxon>
        <taxon>Burkholderiaceae</taxon>
        <taxon>Caballeronia</taxon>
    </lineage>
</organism>
<evidence type="ECO:0008006" key="5">
    <source>
        <dbReference type="Google" id="ProtNLM"/>
    </source>
</evidence>
<keyword evidence="2" id="KW-0812">Transmembrane</keyword>
<reference evidence="3 4" key="1">
    <citation type="submission" date="2017-03" db="EMBL/GenBank/DDBJ databases">
        <title>Genome analysis of strain PAMC 26510.</title>
        <authorList>
            <person name="Oh H.-M."/>
            <person name="Yang J.-A."/>
        </authorList>
    </citation>
    <scope>NUCLEOTIDE SEQUENCE [LARGE SCALE GENOMIC DNA]</scope>
    <source>
        <strain evidence="3 4">PAMC 26510</strain>
    </source>
</reference>
<accession>A0A2C9XVI3</accession>
<feature type="compositionally biased region" description="Polar residues" evidence="1">
    <location>
        <begin position="720"/>
        <end position="737"/>
    </location>
</feature>
<dbReference type="AlphaFoldDB" id="A0A2C9XVI3"/>
<protein>
    <recommendedName>
        <fullName evidence="5">Dynamin family protein</fullName>
    </recommendedName>
</protein>
<dbReference type="SUPFAM" id="SSF52540">
    <property type="entry name" value="P-loop containing nucleoside triphosphate hydrolases"/>
    <property type="match status" value="1"/>
</dbReference>
<evidence type="ECO:0000313" key="3">
    <source>
        <dbReference type="EMBL" id="OTP80254.1"/>
    </source>
</evidence>
<comment type="caution">
    <text evidence="3">The sequence shown here is derived from an EMBL/GenBank/DDBJ whole genome shotgun (WGS) entry which is preliminary data.</text>
</comment>
<evidence type="ECO:0000256" key="1">
    <source>
        <dbReference type="SAM" id="MobiDB-lite"/>
    </source>
</evidence>
<name>A0A2C9XVI3_CABSO</name>
<keyword evidence="2" id="KW-1133">Transmembrane helix</keyword>
<evidence type="ECO:0000256" key="2">
    <source>
        <dbReference type="SAM" id="Phobius"/>
    </source>
</evidence>
<dbReference type="Gene3D" id="3.40.50.300">
    <property type="entry name" value="P-loop containing nucleotide triphosphate hydrolases"/>
    <property type="match status" value="1"/>
</dbReference>